<keyword evidence="3" id="KW-0813">Transport</keyword>
<dbReference type="Gene3D" id="3.40.50.2300">
    <property type="match status" value="2"/>
</dbReference>
<dbReference type="PANTHER" id="PTHR30483:SF6">
    <property type="entry name" value="PERIPLASMIC BINDING PROTEIN OF ABC TRANSPORTER FOR NATURAL AMINO ACIDS"/>
    <property type="match status" value="1"/>
</dbReference>
<evidence type="ECO:0000256" key="4">
    <source>
        <dbReference type="SAM" id="SignalP"/>
    </source>
</evidence>
<dbReference type="Pfam" id="PF13458">
    <property type="entry name" value="Peripla_BP_6"/>
    <property type="match status" value="1"/>
</dbReference>
<evidence type="ECO:0000256" key="3">
    <source>
        <dbReference type="ARBA" id="ARBA00022970"/>
    </source>
</evidence>
<dbReference type="InterPro" id="IPR051010">
    <property type="entry name" value="BCAA_transport"/>
</dbReference>
<evidence type="ECO:0000259" key="5">
    <source>
        <dbReference type="Pfam" id="PF13458"/>
    </source>
</evidence>
<accession>A0A178N216</accession>
<dbReference type="STRING" id="1437059.A6A05_18085"/>
<evidence type="ECO:0000256" key="1">
    <source>
        <dbReference type="ARBA" id="ARBA00010062"/>
    </source>
</evidence>
<protein>
    <recommendedName>
        <fullName evidence="5">Leucine-binding protein domain-containing protein</fullName>
    </recommendedName>
</protein>
<dbReference type="RefSeq" id="WP_068496252.1">
    <property type="nucleotide sequence ID" value="NZ_LWQU01000003.1"/>
</dbReference>
<dbReference type="EMBL" id="LWQU01000003">
    <property type="protein sequence ID" value="OAN68005.1"/>
    <property type="molecule type" value="Genomic_DNA"/>
</dbReference>
<proteinExistence type="inferred from homology"/>
<comment type="caution">
    <text evidence="6">The sequence shown here is derived from an EMBL/GenBank/DDBJ whole genome shotgun (WGS) entry which is preliminary data.</text>
</comment>
<dbReference type="PANTHER" id="PTHR30483">
    <property type="entry name" value="LEUCINE-SPECIFIC-BINDING PROTEIN"/>
    <property type="match status" value="1"/>
</dbReference>
<dbReference type="SUPFAM" id="SSF53822">
    <property type="entry name" value="Periplasmic binding protein-like I"/>
    <property type="match status" value="1"/>
</dbReference>
<keyword evidence="2 4" id="KW-0732">Signal</keyword>
<dbReference type="InterPro" id="IPR028081">
    <property type="entry name" value="Leu-bd"/>
</dbReference>
<dbReference type="OrthoDB" id="435355at2"/>
<feature type="domain" description="Leucine-binding protein" evidence="5">
    <location>
        <begin position="31"/>
        <end position="328"/>
    </location>
</feature>
<evidence type="ECO:0000313" key="7">
    <source>
        <dbReference type="Proteomes" id="UP000078543"/>
    </source>
</evidence>
<feature type="chain" id="PRO_5008092454" description="Leucine-binding protein domain-containing protein" evidence="4">
    <location>
        <begin position="21"/>
        <end position="347"/>
    </location>
</feature>
<organism evidence="6 7">
    <name type="scientific">Magnetospirillum moscoviense</name>
    <dbReference type="NCBI Taxonomy" id="1437059"/>
    <lineage>
        <taxon>Bacteria</taxon>
        <taxon>Pseudomonadati</taxon>
        <taxon>Pseudomonadota</taxon>
        <taxon>Alphaproteobacteria</taxon>
        <taxon>Rhodospirillales</taxon>
        <taxon>Rhodospirillaceae</taxon>
        <taxon>Magnetospirillum</taxon>
    </lineage>
</organism>
<feature type="signal peptide" evidence="4">
    <location>
        <begin position="1"/>
        <end position="20"/>
    </location>
</feature>
<keyword evidence="3" id="KW-0029">Amino-acid transport</keyword>
<feature type="non-terminal residue" evidence="6">
    <location>
        <position position="347"/>
    </location>
</feature>
<gene>
    <name evidence="6" type="ORF">A6A05_18085</name>
</gene>
<sequence>MRRAALAVMFAVLTVAAGQAAASSGVRDPSIVVGILATLTGAGAIAGQDVVDGFNVALKQVGGRFANQEVRVVVADDKGSPDVARQQVKRLLERERLDMVVTAVSSASLAAALRPLIEAKLFVLNVDNAPSALAGPECSQWVFEIGAPPSTRMEVLGQYLTHERMRRVMVIGANLPPTAEMVAELQRTFSGEILLHKVKPGEARYGDQIERAASLQPDAVVSLLSGGMGTAFLRAWGETNLKKDIPAFAPWRSLERTVLPALGDGGLDVMAVATWSPDLDNPANKRMQTEFDVEYGRPSTTWSARGYDAALLLEGALKATGGRTADTVEKCNVEEKECTFLFADGDA</sequence>
<dbReference type="AlphaFoldDB" id="A0A178N216"/>
<evidence type="ECO:0000256" key="2">
    <source>
        <dbReference type="ARBA" id="ARBA00022729"/>
    </source>
</evidence>
<name>A0A178N216_9PROT</name>
<evidence type="ECO:0000313" key="6">
    <source>
        <dbReference type="EMBL" id="OAN68005.1"/>
    </source>
</evidence>
<reference evidence="6 7" key="1">
    <citation type="submission" date="2016-04" db="EMBL/GenBank/DDBJ databases">
        <title>Draft genome sequence of freshwater magnetotactic bacteria Magnetospirillum marisnigri SP-1 and Magnetospirillum moscoviense BB-1.</title>
        <authorList>
            <person name="Koziaeva V."/>
            <person name="Dziuba M.V."/>
            <person name="Ivanov T.M."/>
            <person name="Kuznetsov B."/>
            <person name="Grouzdev D.S."/>
        </authorList>
    </citation>
    <scope>NUCLEOTIDE SEQUENCE [LARGE SCALE GENOMIC DNA]</scope>
    <source>
        <strain evidence="6 7">BB-1</strain>
    </source>
</reference>
<keyword evidence="7" id="KW-1185">Reference proteome</keyword>
<dbReference type="GO" id="GO:0006865">
    <property type="term" value="P:amino acid transport"/>
    <property type="evidence" value="ECO:0007669"/>
    <property type="project" value="UniProtKB-KW"/>
</dbReference>
<dbReference type="Proteomes" id="UP000078543">
    <property type="component" value="Unassembled WGS sequence"/>
</dbReference>
<comment type="similarity">
    <text evidence="1">Belongs to the leucine-binding protein family.</text>
</comment>
<dbReference type="InterPro" id="IPR028082">
    <property type="entry name" value="Peripla_BP_I"/>
</dbReference>